<keyword evidence="2" id="KW-0963">Cytoplasm</keyword>
<evidence type="ECO:0000256" key="8">
    <source>
        <dbReference type="PROSITE-ProRule" id="PRU00552"/>
    </source>
</evidence>
<dbReference type="PANTHER" id="PTHR47963:SF8">
    <property type="entry name" value="ATP-DEPENDENT RNA HELICASE DEAD"/>
    <property type="match status" value="1"/>
</dbReference>
<evidence type="ECO:0000259" key="12">
    <source>
        <dbReference type="PROSITE" id="PS51194"/>
    </source>
</evidence>
<evidence type="ECO:0000256" key="5">
    <source>
        <dbReference type="ARBA" id="ARBA00022806"/>
    </source>
</evidence>
<dbReference type="InterPro" id="IPR014001">
    <property type="entry name" value="Helicase_ATP-bd"/>
</dbReference>
<evidence type="ECO:0000256" key="4">
    <source>
        <dbReference type="ARBA" id="ARBA00022801"/>
    </source>
</evidence>
<name>A0ABW3Q4Q6_9BACT</name>
<dbReference type="InterPro" id="IPR005580">
    <property type="entry name" value="DbpA/CsdA_RNA-bd_dom"/>
</dbReference>
<organism evidence="14 15">
    <name type="scientific">Larkinella insperata</name>
    <dbReference type="NCBI Taxonomy" id="332158"/>
    <lineage>
        <taxon>Bacteria</taxon>
        <taxon>Pseudomonadati</taxon>
        <taxon>Bacteroidota</taxon>
        <taxon>Cytophagia</taxon>
        <taxon>Cytophagales</taxon>
        <taxon>Spirosomataceae</taxon>
        <taxon>Larkinella</taxon>
    </lineage>
</organism>
<keyword evidence="4 9" id="KW-0378">Hydrolase</keyword>
<evidence type="ECO:0000313" key="14">
    <source>
        <dbReference type="EMBL" id="MFD1140017.1"/>
    </source>
</evidence>
<dbReference type="PROSITE" id="PS51195">
    <property type="entry name" value="Q_MOTIF"/>
    <property type="match status" value="1"/>
</dbReference>
<feature type="short sequence motif" description="Q motif" evidence="8">
    <location>
        <begin position="19"/>
        <end position="47"/>
    </location>
</feature>
<dbReference type="Pfam" id="PF00271">
    <property type="entry name" value="Helicase_C"/>
    <property type="match status" value="1"/>
</dbReference>
<protein>
    <recommendedName>
        <fullName evidence="1">RNA helicase</fullName>
        <ecNumber evidence="1">3.6.4.13</ecNumber>
    </recommendedName>
</protein>
<keyword evidence="7" id="KW-0346">Stress response</keyword>
<feature type="region of interest" description="Disordered" evidence="10">
    <location>
        <begin position="449"/>
        <end position="537"/>
    </location>
</feature>
<evidence type="ECO:0000256" key="10">
    <source>
        <dbReference type="SAM" id="MobiDB-lite"/>
    </source>
</evidence>
<dbReference type="SUPFAM" id="SSF52540">
    <property type="entry name" value="P-loop containing nucleoside triphosphate hydrolases"/>
    <property type="match status" value="1"/>
</dbReference>
<dbReference type="CDD" id="cd18787">
    <property type="entry name" value="SF2_C_DEAD"/>
    <property type="match status" value="1"/>
</dbReference>
<dbReference type="Gene3D" id="3.30.70.330">
    <property type="match status" value="1"/>
</dbReference>
<dbReference type="InterPro" id="IPR050547">
    <property type="entry name" value="DEAD_box_RNA_helicases"/>
</dbReference>
<keyword evidence="6 9" id="KW-0067">ATP-binding</keyword>
<dbReference type="Gene3D" id="3.40.50.300">
    <property type="entry name" value="P-loop containing nucleotide triphosphate hydrolases"/>
    <property type="match status" value="2"/>
</dbReference>
<dbReference type="Proteomes" id="UP001597116">
    <property type="component" value="Unassembled WGS sequence"/>
</dbReference>
<evidence type="ECO:0000256" key="6">
    <source>
        <dbReference type="ARBA" id="ARBA00022840"/>
    </source>
</evidence>
<keyword evidence="3 9" id="KW-0547">Nucleotide-binding</keyword>
<dbReference type="PROSITE" id="PS51194">
    <property type="entry name" value="HELICASE_CTER"/>
    <property type="match status" value="1"/>
</dbReference>
<dbReference type="SMART" id="SM00490">
    <property type="entry name" value="HELICc"/>
    <property type="match status" value="1"/>
</dbReference>
<gene>
    <name evidence="14" type="ORF">ACFQ4C_02820</name>
</gene>
<dbReference type="InterPro" id="IPR001650">
    <property type="entry name" value="Helicase_C-like"/>
</dbReference>
<dbReference type="PANTHER" id="PTHR47963">
    <property type="entry name" value="DEAD-BOX ATP-DEPENDENT RNA HELICASE 47, MITOCHONDRIAL"/>
    <property type="match status" value="1"/>
</dbReference>
<feature type="domain" description="DEAD-box RNA helicase Q" evidence="13">
    <location>
        <begin position="19"/>
        <end position="47"/>
    </location>
</feature>
<keyword evidence="5 9" id="KW-0347">Helicase</keyword>
<reference evidence="15" key="1">
    <citation type="journal article" date="2019" name="Int. J. Syst. Evol. Microbiol.">
        <title>The Global Catalogue of Microorganisms (GCM) 10K type strain sequencing project: providing services to taxonomists for standard genome sequencing and annotation.</title>
        <authorList>
            <consortium name="The Broad Institute Genomics Platform"/>
            <consortium name="The Broad Institute Genome Sequencing Center for Infectious Disease"/>
            <person name="Wu L."/>
            <person name="Ma J."/>
        </authorList>
    </citation>
    <scope>NUCLEOTIDE SEQUENCE [LARGE SCALE GENOMIC DNA]</scope>
    <source>
        <strain evidence="15">CCUG 55608</strain>
    </source>
</reference>
<dbReference type="InterPro" id="IPR057325">
    <property type="entry name" value="DeaD_dimer"/>
</dbReference>
<evidence type="ECO:0000256" key="2">
    <source>
        <dbReference type="ARBA" id="ARBA00022490"/>
    </source>
</evidence>
<accession>A0ABW3Q4Q6</accession>
<dbReference type="Pfam" id="PF00270">
    <property type="entry name" value="DEAD"/>
    <property type="match status" value="1"/>
</dbReference>
<dbReference type="Pfam" id="PF03880">
    <property type="entry name" value="DbpA"/>
    <property type="match status" value="1"/>
</dbReference>
<dbReference type="InterPro" id="IPR011545">
    <property type="entry name" value="DEAD/DEAH_box_helicase_dom"/>
</dbReference>
<feature type="domain" description="Helicase C-terminal" evidence="12">
    <location>
        <begin position="232"/>
        <end position="393"/>
    </location>
</feature>
<evidence type="ECO:0000256" key="1">
    <source>
        <dbReference type="ARBA" id="ARBA00012552"/>
    </source>
</evidence>
<evidence type="ECO:0000256" key="3">
    <source>
        <dbReference type="ARBA" id="ARBA00022741"/>
    </source>
</evidence>
<dbReference type="InterPro" id="IPR000629">
    <property type="entry name" value="RNA-helicase_DEAD-box_CS"/>
</dbReference>
<evidence type="ECO:0000313" key="15">
    <source>
        <dbReference type="Proteomes" id="UP001597116"/>
    </source>
</evidence>
<evidence type="ECO:0000256" key="9">
    <source>
        <dbReference type="RuleBase" id="RU000492"/>
    </source>
</evidence>
<evidence type="ECO:0000256" key="7">
    <source>
        <dbReference type="ARBA" id="ARBA00023016"/>
    </source>
</evidence>
<comment type="similarity">
    <text evidence="9">Belongs to the DEAD box helicase family.</text>
</comment>
<dbReference type="InterPro" id="IPR012677">
    <property type="entry name" value="Nucleotide-bd_a/b_plait_sf"/>
</dbReference>
<keyword evidence="15" id="KW-1185">Reference proteome</keyword>
<feature type="domain" description="Helicase ATP-binding" evidence="11">
    <location>
        <begin position="50"/>
        <end position="221"/>
    </location>
</feature>
<dbReference type="CDD" id="cd12252">
    <property type="entry name" value="RRM_DbpA"/>
    <property type="match status" value="1"/>
</dbReference>
<dbReference type="InterPro" id="IPR044742">
    <property type="entry name" value="DEAD/DEAH_RhlB"/>
</dbReference>
<evidence type="ECO:0000259" key="13">
    <source>
        <dbReference type="PROSITE" id="PS51195"/>
    </source>
</evidence>
<dbReference type="InterPro" id="IPR014014">
    <property type="entry name" value="RNA_helicase_DEAD_Q_motif"/>
</dbReference>
<dbReference type="RefSeq" id="WP_265990027.1">
    <property type="nucleotide sequence ID" value="NZ_CP110973.1"/>
</dbReference>
<comment type="caution">
    <text evidence="14">The sequence shown here is derived from an EMBL/GenBank/DDBJ whole genome shotgun (WGS) entry which is preliminary data.</text>
</comment>
<dbReference type="PROSITE" id="PS51192">
    <property type="entry name" value="HELICASE_ATP_BIND_1"/>
    <property type="match status" value="1"/>
</dbReference>
<dbReference type="SMART" id="SM00487">
    <property type="entry name" value="DEXDc"/>
    <property type="match status" value="1"/>
</dbReference>
<dbReference type="EC" id="3.6.4.13" evidence="1"/>
<dbReference type="GO" id="GO:0004386">
    <property type="term" value="F:helicase activity"/>
    <property type="evidence" value="ECO:0007669"/>
    <property type="project" value="UniProtKB-KW"/>
</dbReference>
<dbReference type="Pfam" id="PF25399">
    <property type="entry name" value="DeaD_dimer"/>
    <property type="match status" value="1"/>
</dbReference>
<proteinExistence type="inferred from homology"/>
<dbReference type="CDD" id="cd00268">
    <property type="entry name" value="DEADc"/>
    <property type="match status" value="1"/>
</dbReference>
<dbReference type="PROSITE" id="PS00039">
    <property type="entry name" value="DEAD_ATP_HELICASE"/>
    <property type="match status" value="1"/>
</dbReference>
<dbReference type="EMBL" id="JBHTLP010000002">
    <property type="protein sequence ID" value="MFD1140017.1"/>
    <property type="molecule type" value="Genomic_DNA"/>
</dbReference>
<sequence length="619" mass="69858">MNPEITEQEVSNKPATPQRTFADLNLSDDILQAVTEMGFEHPSPIQAEAIPPILAGRDVIGQAQTGTGKTAAFGIPAIEMIDVAERHPQVLVLCPTRELALQVADEVRKISKFKRGIRVEAIYGGDSIDRQIKSLKTGVHIVIGTPGRVMDHMERRTLKLENIKMMILDEADEMLDMGFRDDIEGILEDMPEERQTILFSATMSKPIMAITQRFQKDPVLVKVVKNELTNQNIEQVYFEVKPKAKVEVMCRLIDTYDLKLLLVFCNQKKRVDEIVEDLQVRGYQAEGLHGDLRQAQRNNVMSKFRSGVTNILVATDVAARGIDVDNVDAVINYDIPLDEEYYVHRIGRTGRAGKSGKAFSLVGRDEKYRFREIQNYTKVRVEKGVIPSFEDIVGLRKARFIEQVQQTIESSQDLNLYDDVLTALHHSGFTTEQIVSALVKRGMGIEKNEFSDQNLGHDDDRRERREGGRFGDRDRGGRESSGRFGDRGRGEGSGRFGDRGTRGEARFGDRDRGGRFGNREDRGEGRRFERDDRDRAPREREANMTRLYVSVGRRDFIRPGDIVGAIAGEANIPGSSIGHIDIFDKHTYVDVPRDFANRVVDVMEGNTIKGKRVQVEIAR</sequence>
<evidence type="ECO:0000259" key="11">
    <source>
        <dbReference type="PROSITE" id="PS51192"/>
    </source>
</evidence>
<dbReference type="InterPro" id="IPR027417">
    <property type="entry name" value="P-loop_NTPase"/>
</dbReference>